<dbReference type="PANTHER" id="PTHR24260">
    <property type="match status" value="1"/>
</dbReference>
<dbReference type="InterPro" id="IPR043504">
    <property type="entry name" value="Peptidase_S1_PA_chymotrypsin"/>
</dbReference>
<organism evidence="4 5">
    <name type="scientific">Zophobas morio</name>
    <dbReference type="NCBI Taxonomy" id="2755281"/>
    <lineage>
        <taxon>Eukaryota</taxon>
        <taxon>Metazoa</taxon>
        <taxon>Ecdysozoa</taxon>
        <taxon>Arthropoda</taxon>
        <taxon>Hexapoda</taxon>
        <taxon>Insecta</taxon>
        <taxon>Pterygota</taxon>
        <taxon>Neoptera</taxon>
        <taxon>Endopterygota</taxon>
        <taxon>Coleoptera</taxon>
        <taxon>Polyphaga</taxon>
        <taxon>Cucujiformia</taxon>
        <taxon>Tenebrionidae</taxon>
        <taxon>Zophobas</taxon>
    </lineage>
</organism>
<dbReference type="PRINTS" id="PR00722">
    <property type="entry name" value="CHYMOTRYPSIN"/>
</dbReference>
<keyword evidence="1" id="KW-1015">Disulfide bond</keyword>
<feature type="domain" description="Peptidase S1" evidence="3">
    <location>
        <begin position="284"/>
        <end position="513"/>
    </location>
</feature>
<dbReference type="PROSITE" id="PS50240">
    <property type="entry name" value="TRYPSIN_DOM"/>
    <property type="match status" value="2"/>
</dbReference>
<name>A0AA38IH41_9CUCU</name>
<proteinExistence type="predicted"/>
<dbReference type="InterPro" id="IPR001314">
    <property type="entry name" value="Peptidase_S1A"/>
</dbReference>
<evidence type="ECO:0000256" key="1">
    <source>
        <dbReference type="ARBA" id="ARBA00023157"/>
    </source>
</evidence>
<dbReference type="InterPro" id="IPR051333">
    <property type="entry name" value="CLIP_Serine_Protease"/>
</dbReference>
<dbReference type="InterPro" id="IPR009003">
    <property type="entry name" value="Peptidase_S1_PA"/>
</dbReference>
<comment type="caution">
    <text evidence="4">The sequence shown here is derived from an EMBL/GenBank/DDBJ whole genome shotgun (WGS) entry which is preliminary data.</text>
</comment>
<dbReference type="CDD" id="cd00190">
    <property type="entry name" value="Tryp_SPc"/>
    <property type="match status" value="2"/>
</dbReference>
<evidence type="ECO:0000313" key="4">
    <source>
        <dbReference type="EMBL" id="KAJ3656370.1"/>
    </source>
</evidence>
<dbReference type="GO" id="GO:0004252">
    <property type="term" value="F:serine-type endopeptidase activity"/>
    <property type="evidence" value="ECO:0007669"/>
    <property type="project" value="InterPro"/>
</dbReference>
<evidence type="ECO:0000256" key="2">
    <source>
        <dbReference type="SAM" id="SignalP"/>
    </source>
</evidence>
<feature type="signal peptide" evidence="2">
    <location>
        <begin position="1"/>
        <end position="18"/>
    </location>
</feature>
<dbReference type="SUPFAM" id="SSF50494">
    <property type="entry name" value="Trypsin-like serine proteases"/>
    <property type="match status" value="2"/>
</dbReference>
<keyword evidence="2" id="KW-0732">Signal</keyword>
<gene>
    <name evidence="4" type="ORF">Zmor_015453</name>
</gene>
<feature type="chain" id="PRO_5041433995" description="Peptidase S1 domain-containing protein" evidence="2">
    <location>
        <begin position="19"/>
        <end position="521"/>
    </location>
</feature>
<protein>
    <recommendedName>
        <fullName evidence="3">Peptidase S1 domain-containing protein</fullName>
    </recommendedName>
</protein>
<accession>A0AA38IH41</accession>
<dbReference type="Pfam" id="PF00089">
    <property type="entry name" value="Trypsin"/>
    <property type="match status" value="2"/>
</dbReference>
<keyword evidence="5" id="KW-1185">Reference proteome</keyword>
<dbReference type="Proteomes" id="UP001168821">
    <property type="component" value="Unassembled WGS sequence"/>
</dbReference>
<reference evidence="4" key="1">
    <citation type="journal article" date="2023" name="G3 (Bethesda)">
        <title>Whole genome assemblies of Zophobas morio and Tenebrio molitor.</title>
        <authorList>
            <person name="Kaur S."/>
            <person name="Stinson S.A."/>
            <person name="diCenzo G.C."/>
        </authorList>
    </citation>
    <scope>NUCLEOTIDE SEQUENCE</scope>
    <source>
        <strain evidence="4">QUZm001</strain>
    </source>
</reference>
<dbReference type="EMBL" id="JALNTZ010000004">
    <property type="protein sequence ID" value="KAJ3656370.1"/>
    <property type="molecule type" value="Genomic_DNA"/>
</dbReference>
<evidence type="ECO:0000259" key="3">
    <source>
        <dbReference type="PROSITE" id="PS50240"/>
    </source>
</evidence>
<dbReference type="Gene3D" id="2.40.10.10">
    <property type="entry name" value="Trypsin-like serine proteases"/>
    <property type="match status" value="2"/>
</dbReference>
<dbReference type="FunFam" id="2.40.10.10:FF:000068">
    <property type="entry name" value="transmembrane protease serine 2"/>
    <property type="match status" value="2"/>
</dbReference>
<dbReference type="GO" id="GO:0006508">
    <property type="term" value="P:proteolysis"/>
    <property type="evidence" value="ECO:0007669"/>
    <property type="project" value="InterPro"/>
</dbReference>
<dbReference type="AlphaFoldDB" id="A0AA38IH41"/>
<dbReference type="InterPro" id="IPR001254">
    <property type="entry name" value="Trypsin_dom"/>
</dbReference>
<dbReference type="SMART" id="SM00020">
    <property type="entry name" value="Tryp_SPc"/>
    <property type="match status" value="2"/>
</dbReference>
<dbReference type="PANTHER" id="PTHR24260:SF136">
    <property type="entry name" value="GH08193P-RELATED"/>
    <property type="match status" value="1"/>
</dbReference>
<sequence>MMKIVAVVLCLSVIGTQAILKQSIGGRIIGGNEANAGQFPFAAAIYKQTSTGTYFCAGALINSQWIATAGQCVADAVIFTVRVGSNSLNANDPNALRLATDTYFLHPDYNPDTLEHDVGLIKLRLPITFTDYIKAVSVISTTNLPDGTSVATLGWGQTSDEEAGLVDGLNYVFLVTLSNEECRLAFGNQITDNMVCVDGNYNEGTCRGDLGSPLIQYGGSSLTYLVGLSSWISGNGCESTDPSGFTRIYAYVSWINNSVYILEQRVNTVNHKSKISKNVTEGRIIGGEIGNAGEFPYLASIYKSTATGTYFCAGTLIHRLWILTAGQCVVDAVLFTIRLGTNNLDDPNALRLATEQYFLHPDYNPDTLDNDVGLIKFREPIQYTNYLRPVNYMSSANLTDYVTVQASGWGQISDEDAGLVNELNAVFLVTLSNEECRLTFGNQITDNMVCASGNYNEGICTGDIGGPIVQNIYGTHFHVGIASFISGRGCESTDPSGFTRTSPYRTWISSIMGFYSVLLTS</sequence>
<evidence type="ECO:0000313" key="5">
    <source>
        <dbReference type="Proteomes" id="UP001168821"/>
    </source>
</evidence>
<feature type="domain" description="Peptidase S1" evidence="3">
    <location>
        <begin position="28"/>
        <end position="260"/>
    </location>
</feature>